<feature type="compositionally biased region" description="Basic and acidic residues" evidence="1">
    <location>
        <begin position="272"/>
        <end position="287"/>
    </location>
</feature>
<evidence type="ECO:0000256" key="1">
    <source>
        <dbReference type="SAM" id="MobiDB-lite"/>
    </source>
</evidence>
<dbReference type="InterPro" id="IPR000719">
    <property type="entry name" value="Prot_kinase_dom"/>
</dbReference>
<evidence type="ECO:0000259" key="2">
    <source>
        <dbReference type="PROSITE" id="PS50011"/>
    </source>
</evidence>
<feature type="region of interest" description="Disordered" evidence="1">
    <location>
        <begin position="271"/>
        <end position="301"/>
    </location>
</feature>
<evidence type="ECO:0000313" key="4">
    <source>
        <dbReference type="Proteomes" id="UP000711996"/>
    </source>
</evidence>
<feature type="compositionally biased region" description="Polar residues" evidence="1">
    <location>
        <begin position="289"/>
        <end position="301"/>
    </location>
</feature>
<dbReference type="Pfam" id="PF00069">
    <property type="entry name" value="Pkinase"/>
    <property type="match status" value="1"/>
</dbReference>
<dbReference type="InterPro" id="IPR011009">
    <property type="entry name" value="Kinase-like_dom_sf"/>
</dbReference>
<accession>A0A9P5ERU3</accession>
<feature type="compositionally biased region" description="Polar residues" evidence="1">
    <location>
        <begin position="239"/>
        <end position="248"/>
    </location>
</feature>
<keyword evidence="4" id="KW-1185">Reference proteome</keyword>
<dbReference type="GO" id="GO:0005524">
    <property type="term" value="F:ATP binding"/>
    <property type="evidence" value="ECO:0007669"/>
    <property type="project" value="InterPro"/>
</dbReference>
<feature type="region of interest" description="Disordered" evidence="1">
    <location>
        <begin position="239"/>
        <end position="259"/>
    </location>
</feature>
<dbReference type="GO" id="GO:0004672">
    <property type="term" value="F:protein kinase activity"/>
    <property type="evidence" value="ECO:0007669"/>
    <property type="project" value="InterPro"/>
</dbReference>
<keyword evidence="3" id="KW-0808">Transferase</keyword>
<protein>
    <submittedName>
        <fullName evidence="3">Serine/threonine-protein kinase SSK22</fullName>
    </submittedName>
</protein>
<dbReference type="PANTHER" id="PTHR48011:SF4">
    <property type="entry name" value="MITOGEN-ACTIVATED PROTEIN KINASE KINASE KINASE 19"/>
    <property type="match status" value="1"/>
</dbReference>
<organism evidence="3 4">
    <name type="scientific">Colletotrichum siamense</name>
    <name type="common">Anthracnose fungus</name>
    <dbReference type="NCBI Taxonomy" id="690259"/>
    <lineage>
        <taxon>Eukaryota</taxon>
        <taxon>Fungi</taxon>
        <taxon>Dikarya</taxon>
        <taxon>Ascomycota</taxon>
        <taxon>Pezizomycotina</taxon>
        <taxon>Sordariomycetes</taxon>
        <taxon>Hypocreomycetidae</taxon>
        <taxon>Glomerellales</taxon>
        <taxon>Glomerellaceae</taxon>
        <taxon>Colletotrichum</taxon>
        <taxon>Colletotrichum gloeosporioides species complex</taxon>
    </lineage>
</organism>
<reference evidence="3" key="1">
    <citation type="submission" date="2019-06" db="EMBL/GenBank/DDBJ databases">
        <authorList>
            <person name="Gan P."/>
            <person name="Shirasu K."/>
        </authorList>
    </citation>
    <scope>NUCLEOTIDE SEQUENCE [LARGE SCALE GENOMIC DNA]</scope>
    <source>
        <strain evidence="3">CAD2</strain>
    </source>
</reference>
<dbReference type="SMART" id="SM00220">
    <property type="entry name" value="S_TKc"/>
    <property type="match status" value="1"/>
</dbReference>
<keyword evidence="3" id="KW-0418">Kinase</keyword>
<name>A0A9P5ERU3_COLSI</name>
<evidence type="ECO:0000313" key="3">
    <source>
        <dbReference type="EMBL" id="KAF4858433.1"/>
    </source>
</evidence>
<dbReference type="GO" id="GO:0007165">
    <property type="term" value="P:signal transduction"/>
    <property type="evidence" value="ECO:0007669"/>
    <property type="project" value="TreeGrafter"/>
</dbReference>
<sequence length="817" mass="93807">MSFEATQRHDAYDRFTEICREFREYPKLQLQLQKPQEALYAAQQWKKLHERQEVLFDDEEAELSFWETGRLNKFPRQDIRTISDLDALHGHLNRGEKDPHVRHLGSNGVWGWQIRQAANYHSFDVGTGRSFWLTVKGNDLFKKRIRDTCHLLNIPSKTEVDEGDVFPYMKASLATHIVYLSWCDENWRSFINDVEAAVRKIVDPVNGALVDDHIDRNSGRANSWPRSLQRHPQFATISKNQTWSNTSDGYEDTPPMLSRMLDSTTSTLSSWLKREKNPDSDPEKGNHVSEPSQNLSSISSTLDPHGTLDRFRFRDLQSLHKHADVVQKTILVLELNIGVLRDISDYYKHLAATEFQATPRIKDSIEEFLREVSAISRRLETRMKQLQSLEAYLNQSMALYDKVLQQRSNQISTMFAEIANGCHGRNGYNDRVSFMPRIALDQFWSTERIENILRSPPERIQAMSHTIRSRYVVVFSILVFMSQPEHIPIFIQEAIEDSQLPLAGTPYVFSETPESGIFDEFHKHQWKFCPLEFDNGYKLSKRRISPYHVVPVLDKAPINPRAAADEDDVTIYKVTLHPSCFHQTVVVFKVFSGEDHDTEKMYDNEVDMYSQLVRESAFNHIIRYYGSFETAGLRTIVLEYANGGSLKSFFLNSPPPHSRGNCEQFWNSLMGLLRGLENIHNLNESKRYSKGAWVLRGTHQDIKPQNILLCNTSFENMYDITFKFVDMGTGNIRKMKNQGLDRDALDQAGNGMYSAPEACQDDGEAKGIRGNSDVWSFGGIASEALVWSLNKTKTSIVGTSRRPKVIIEGPSNCSEHS</sequence>
<dbReference type="EMBL" id="QPMT01000021">
    <property type="protein sequence ID" value="KAF4858433.1"/>
    <property type="molecule type" value="Genomic_DNA"/>
</dbReference>
<dbReference type="AlphaFoldDB" id="A0A9P5ERU3"/>
<dbReference type="Pfam" id="PF26616">
    <property type="entry name" value="CorA-like"/>
    <property type="match status" value="2"/>
</dbReference>
<dbReference type="PROSITE" id="PS50011">
    <property type="entry name" value="PROTEIN_KINASE_DOM"/>
    <property type="match status" value="1"/>
</dbReference>
<feature type="domain" description="Protein kinase" evidence="2">
    <location>
        <begin position="507"/>
        <end position="817"/>
    </location>
</feature>
<dbReference type="PANTHER" id="PTHR48011">
    <property type="entry name" value="CCR4-NOT TRANSCRIPTIONAL COMPLEX SUBUNIT CAF120-RELATED"/>
    <property type="match status" value="1"/>
</dbReference>
<dbReference type="InterPro" id="IPR052751">
    <property type="entry name" value="Plant_MAPKKK"/>
</dbReference>
<dbReference type="Gene3D" id="1.10.510.10">
    <property type="entry name" value="Transferase(Phosphotransferase) domain 1"/>
    <property type="match status" value="1"/>
</dbReference>
<comment type="caution">
    <text evidence="3">The sequence shown here is derived from an EMBL/GenBank/DDBJ whole genome shotgun (WGS) entry which is preliminary data.</text>
</comment>
<proteinExistence type="predicted"/>
<dbReference type="SUPFAM" id="SSF56112">
    <property type="entry name" value="Protein kinase-like (PK-like)"/>
    <property type="match status" value="1"/>
</dbReference>
<dbReference type="OrthoDB" id="5396681at2759"/>
<dbReference type="InterPro" id="IPR058257">
    <property type="entry name" value="CorA-like_dom"/>
</dbReference>
<gene>
    <name evidence="3" type="primary">SSK22</name>
    <name evidence="3" type="ORF">CGCSCA2_v007244</name>
</gene>
<dbReference type="Proteomes" id="UP000711996">
    <property type="component" value="Unassembled WGS sequence"/>
</dbReference>